<evidence type="ECO:0000256" key="1">
    <source>
        <dbReference type="SAM" id="SignalP"/>
    </source>
</evidence>
<feature type="signal peptide" evidence="1">
    <location>
        <begin position="1"/>
        <end position="21"/>
    </location>
</feature>
<evidence type="ECO:0000313" key="3">
    <source>
        <dbReference type="Proteomes" id="UP000720189"/>
    </source>
</evidence>
<dbReference type="OrthoDB" id="4405280at2759"/>
<name>A0A9P9GF59_FUSRE</name>
<proteinExistence type="predicted"/>
<accession>A0A9P9GF59</accession>
<sequence length="303" mass="30457">MVSSTFLAGALAIFAISGVNAGPCRPSSVSTTETLTAIESTATESSLATSEETTLTLSTTAELSVTTTQTTAISDVVSSSETLVDATTTTQATALETTTATGLAVTTTEATTVSEDISSSVTLSDDTTTLLMITTTTQAFVDTATTAAATTTTTAAAEQGECTLNSECEALNGGANPICDAGTCVPDDSQGDPCSDESDFTTPGQSCSAEESCSDANECLLSTNRICTLGLCECPEPTRQCTPRSDLQLCQSTGECSAGATCQQGICVDQVACTGESSCLANLDLCVLPGACVCRNGVCALGG</sequence>
<organism evidence="2 3">
    <name type="scientific">Fusarium redolens</name>
    <dbReference type="NCBI Taxonomy" id="48865"/>
    <lineage>
        <taxon>Eukaryota</taxon>
        <taxon>Fungi</taxon>
        <taxon>Dikarya</taxon>
        <taxon>Ascomycota</taxon>
        <taxon>Pezizomycotina</taxon>
        <taxon>Sordariomycetes</taxon>
        <taxon>Hypocreomycetidae</taxon>
        <taxon>Hypocreales</taxon>
        <taxon>Nectriaceae</taxon>
        <taxon>Fusarium</taxon>
        <taxon>Fusarium redolens species complex</taxon>
    </lineage>
</organism>
<reference evidence="2" key="1">
    <citation type="journal article" date="2021" name="Nat. Commun.">
        <title>Genetic determinants of endophytism in the Arabidopsis root mycobiome.</title>
        <authorList>
            <person name="Mesny F."/>
            <person name="Miyauchi S."/>
            <person name="Thiergart T."/>
            <person name="Pickel B."/>
            <person name="Atanasova L."/>
            <person name="Karlsson M."/>
            <person name="Huettel B."/>
            <person name="Barry K.W."/>
            <person name="Haridas S."/>
            <person name="Chen C."/>
            <person name="Bauer D."/>
            <person name="Andreopoulos W."/>
            <person name="Pangilinan J."/>
            <person name="LaButti K."/>
            <person name="Riley R."/>
            <person name="Lipzen A."/>
            <person name="Clum A."/>
            <person name="Drula E."/>
            <person name="Henrissat B."/>
            <person name="Kohler A."/>
            <person name="Grigoriev I.V."/>
            <person name="Martin F.M."/>
            <person name="Hacquard S."/>
        </authorList>
    </citation>
    <scope>NUCLEOTIDE SEQUENCE</scope>
    <source>
        <strain evidence="2">MPI-CAGE-AT-0023</strain>
    </source>
</reference>
<protein>
    <submittedName>
        <fullName evidence="2">Uncharacterized protein</fullName>
    </submittedName>
</protein>
<feature type="chain" id="PRO_5040369296" evidence="1">
    <location>
        <begin position="22"/>
        <end position="303"/>
    </location>
</feature>
<gene>
    <name evidence="2" type="ORF">BKA55DRAFT_597355</name>
</gene>
<dbReference type="Proteomes" id="UP000720189">
    <property type="component" value="Unassembled WGS sequence"/>
</dbReference>
<comment type="caution">
    <text evidence="2">The sequence shown here is derived from an EMBL/GenBank/DDBJ whole genome shotgun (WGS) entry which is preliminary data.</text>
</comment>
<keyword evidence="1" id="KW-0732">Signal</keyword>
<dbReference type="RefSeq" id="XP_046044957.1">
    <property type="nucleotide sequence ID" value="XM_046196066.1"/>
</dbReference>
<evidence type="ECO:0000313" key="2">
    <source>
        <dbReference type="EMBL" id="KAH7236827.1"/>
    </source>
</evidence>
<dbReference type="GeneID" id="70226020"/>
<keyword evidence="3" id="KW-1185">Reference proteome</keyword>
<dbReference type="EMBL" id="JAGMUX010000016">
    <property type="protein sequence ID" value="KAH7236827.1"/>
    <property type="molecule type" value="Genomic_DNA"/>
</dbReference>
<dbReference type="AlphaFoldDB" id="A0A9P9GF59"/>